<dbReference type="Pfam" id="PF00318">
    <property type="entry name" value="Ribosomal_S2"/>
    <property type="match status" value="1"/>
</dbReference>
<evidence type="ECO:0000256" key="1">
    <source>
        <dbReference type="ARBA" id="ARBA00006242"/>
    </source>
</evidence>
<evidence type="ECO:0000313" key="5">
    <source>
        <dbReference type="Proteomes" id="UP001497522"/>
    </source>
</evidence>
<dbReference type="InterPro" id="IPR023591">
    <property type="entry name" value="Ribosomal_uS2_flav_dom_sf"/>
</dbReference>
<proteinExistence type="inferred from homology"/>
<sequence>MVLSQKEADVQMMLAADVHLGTKNCDFQMERYVWKRRSDGIFIINVGKTWDKLQLAARVIVAIENPQDIIVQSARPYGHSPIREAALGNIPVIAFCDTESPMRHVDISIPANNKGKHSIGCLFWLLGRMVLQMRGTITPSQPWDVMVSSISSKSFLCLFPAAGWEGTVAPVPAGWEGAAPGWESASVAPGNWDPVPQ</sequence>
<protein>
    <recommendedName>
        <fullName evidence="6">40S ribosomal protein SA</fullName>
    </recommendedName>
</protein>
<keyword evidence="2" id="KW-0689">Ribosomal protein</keyword>
<keyword evidence="5" id="KW-1185">Reference proteome</keyword>
<dbReference type="InterPro" id="IPR001865">
    <property type="entry name" value="Ribosomal_uS2"/>
</dbReference>
<keyword evidence="3" id="KW-0687">Ribonucleoprotein</keyword>
<gene>
    <name evidence="4" type="ORF">CSSPJE1EN2_LOCUS1721</name>
</gene>
<dbReference type="InterPro" id="IPR005707">
    <property type="entry name" value="Ribosomal_uS2_euk/arc"/>
</dbReference>
<dbReference type="SUPFAM" id="SSF52313">
    <property type="entry name" value="Ribosomal protein S2"/>
    <property type="match status" value="1"/>
</dbReference>
<reference evidence="4 5" key="1">
    <citation type="submission" date="2024-03" db="EMBL/GenBank/DDBJ databases">
        <authorList>
            <consortium name="ELIXIR-Norway"/>
            <consortium name="Elixir Norway"/>
        </authorList>
    </citation>
    <scope>NUCLEOTIDE SEQUENCE [LARGE SCALE GENOMIC DNA]</scope>
</reference>
<evidence type="ECO:0000313" key="4">
    <source>
        <dbReference type="EMBL" id="CAK9858726.1"/>
    </source>
</evidence>
<evidence type="ECO:0000256" key="2">
    <source>
        <dbReference type="ARBA" id="ARBA00022980"/>
    </source>
</evidence>
<dbReference type="PRINTS" id="PR00395">
    <property type="entry name" value="RIBOSOMALS2"/>
</dbReference>
<dbReference type="Gene3D" id="3.40.50.10490">
    <property type="entry name" value="Glucose-6-phosphate isomerase like protein, domain 1"/>
    <property type="match status" value="2"/>
</dbReference>
<evidence type="ECO:0000256" key="3">
    <source>
        <dbReference type="ARBA" id="ARBA00023274"/>
    </source>
</evidence>
<dbReference type="Proteomes" id="UP001497522">
    <property type="component" value="Chromosome 1"/>
</dbReference>
<organism evidence="4 5">
    <name type="scientific">Sphagnum jensenii</name>
    <dbReference type="NCBI Taxonomy" id="128206"/>
    <lineage>
        <taxon>Eukaryota</taxon>
        <taxon>Viridiplantae</taxon>
        <taxon>Streptophyta</taxon>
        <taxon>Embryophyta</taxon>
        <taxon>Bryophyta</taxon>
        <taxon>Sphagnophytina</taxon>
        <taxon>Sphagnopsida</taxon>
        <taxon>Sphagnales</taxon>
        <taxon>Sphagnaceae</taxon>
        <taxon>Sphagnum</taxon>
    </lineage>
</organism>
<dbReference type="EMBL" id="OZ023702">
    <property type="protein sequence ID" value="CAK9858726.1"/>
    <property type="molecule type" value="Genomic_DNA"/>
</dbReference>
<name>A0ABP1A883_9BRYO</name>
<dbReference type="PANTHER" id="PTHR11489">
    <property type="entry name" value="40S RIBOSOMAL PROTEIN SA"/>
    <property type="match status" value="1"/>
</dbReference>
<comment type="similarity">
    <text evidence="1">Belongs to the universal ribosomal protein uS2 family.</text>
</comment>
<evidence type="ECO:0008006" key="6">
    <source>
        <dbReference type="Google" id="ProtNLM"/>
    </source>
</evidence>
<accession>A0ABP1A883</accession>
<dbReference type="CDD" id="cd01425">
    <property type="entry name" value="RPS2"/>
    <property type="match status" value="1"/>
</dbReference>